<reference evidence="1 2" key="1">
    <citation type="submission" date="2018-05" db="EMBL/GenBank/DDBJ databases">
        <title>Genomic Encyclopedia of Type Strains, Phase IV (KMG-IV): sequencing the most valuable type-strain genomes for metagenomic binning, comparative biology and taxonomic classification.</title>
        <authorList>
            <person name="Goeker M."/>
        </authorList>
    </citation>
    <scope>NUCLEOTIDE SEQUENCE [LARGE SCALE GENOMIC DNA]</scope>
    <source>
        <strain evidence="1 2">DSM 26006</strain>
    </source>
</reference>
<dbReference type="EMBL" id="QGUB01000001">
    <property type="protein sequence ID" value="PWW48734.1"/>
    <property type="molecule type" value="Genomic_DNA"/>
</dbReference>
<dbReference type="OrthoDB" id="8685558at2"/>
<dbReference type="RefSeq" id="WP_019373276.1">
    <property type="nucleotide sequence ID" value="NZ_ALEE01000230.1"/>
</dbReference>
<sequence>MALHFLDFDYSEDEDGIATWDALASVPARRLPELLAELERILAWAHAEFGTPEAPLEHGGPWQYDLQCESAGFASRELHFDPDAGRLQPVLPPMAPEERITISFSLAAERSVSEAFSEQFLPG</sequence>
<evidence type="ECO:0000313" key="1">
    <source>
        <dbReference type="EMBL" id="PWW48734.1"/>
    </source>
</evidence>
<dbReference type="AlphaFoldDB" id="A0A317REU1"/>
<comment type="caution">
    <text evidence="1">The sequence shown here is derived from an EMBL/GenBank/DDBJ whole genome shotgun (WGS) entry which is preliminary data.</text>
</comment>
<keyword evidence="2" id="KW-1185">Reference proteome</keyword>
<dbReference type="Proteomes" id="UP000246483">
    <property type="component" value="Unassembled WGS sequence"/>
</dbReference>
<proteinExistence type="predicted"/>
<evidence type="ECO:0000313" key="2">
    <source>
        <dbReference type="Proteomes" id="UP000246483"/>
    </source>
</evidence>
<organism evidence="1 2">
    <name type="scientific">Melaminivora alkalimesophila</name>
    <dbReference type="NCBI Taxonomy" id="1165852"/>
    <lineage>
        <taxon>Bacteria</taxon>
        <taxon>Pseudomonadati</taxon>
        <taxon>Pseudomonadota</taxon>
        <taxon>Betaproteobacteria</taxon>
        <taxon>Burkholderiales</taxon>
        <taxon>Comamonadaceae</taxon>
        <taxon>Melaminivora</taxon>
    </lineage>
</organism>
<accession>A0A317REU1</accession>
<protein>
    <submittedName>
        <fullName evidence="1">Uncharacterized protein</fullName>
    </submittedName>
</protein>
<gene>
    <name evidence="1" type="ORF">DFR36_101243</name>
</gene>
<name>A0A317REU1_9BURK</name>